<reference evidence="9" key="1">
    <citation type="submission" date="2011-08" db="EMBL/GenBank/DDBJ databases">
        <authorList>
            <person name="Rombauts S."/>
        </authorList>
    </citation>
    <scope>NUCLEOTIDE SEQUENCE</scope>
    <source>
        <strain evidence="9">London</strain>
    </source>
</reference>
<dbReference type="RefSeq" id="XP_025017998.1">
    <property type="nucleotide sequence ID" value="XM_025162230.1"/>
</dbReference>
<dbReference type="KEGG" id="tut:112539562"/>
<organism evidence="8 9">
    <name type="scientific">Tetranychus urticae</name>
    <name type="common">Two-spotted spider mite</name>
    <dbReference type="NCBI Taxonomy" id="32264"/>
    <lineage>
        <taxon>Eukaryota</taxon>
        <taxon>Metazoa</taxon>
        <taxon>Ecdysozoa</taxon>
        <taxon>Arthropoda</taxon>
        <taxon>Chelicerata</taxon>
        <taxon>Arachnida</taxon>
        <taxon>Acari</taxon>
        <taxon>Acariformes</taxon>
        <taxon>Trombidiformes</taxon>
        <taxon>Prostigmata</taxon>
        <taxon>Eleutherengona</taxon>
        <taxon>Raphignathae</taxon>
        <taxon>Tetranychoidea</taxon>
        <taxon>Tetranychidae</taxon>
        <taxon>Tetranychus</taxon>
    </lineage>
</organism>
<comment type="subcellular location">
    <subcellularLocation>
        <location evidence="1">Membrane</location>
        <topology evidence="1">Multi-pass membrane protein</topology>
    </subcellularLocation>
</comment>
<evidence type="ECO:0000256" key="2">
    <source>
        <dbReference type="ARBA" id="ARBA00022692"/>
    </source>
</evidence>
<evidence type="ECO:0000256" key="3">
    <source>
        <dbReference type="ARBA" id="ARBA00022989"/>
    </source>
</evidence>
<protein>
    <recommendedName>
        <fullName evidence="7">TLC domain-containing protein</fullName>
    </recommendedName>
</protein>
<evidence type="ECO:0000313" key="8">
    <source>
        <dbReference type="EnsemblMetazoa" id="tetur29g01816.1"/>
    </source>
</evidence>
<feature type="transmembrane region" description="Helical" evidence="6">
    <location>
        <begin position="93"/>
        <end position="113"/>
    </location>
</feature>
<dbReference type="GO" id="GO:0055091">
    <property type="term" value="P:phospholipid homeostasis"/>
    <property type="evidence" value="ECO:0007669"/>
    <property type="project" value="TreeGrafter"/>
</dbReference>
<dbReference type="Pfam" id="PF03798">
    <property type="entry name" value="TRAM_LAG1_CLN8"/>
    <property type="match status" value="1"/>
</dbReference>
<name>T1L0A2_TETUR</name>
<dbReference type="GO" id="GO:0071709">
    <property type="term" value="P:membrane assembly"/>
    <property type="evidence" value="ECO:0007669"/>
    <property type="project" value="TreeGrafter"/>
</dbReference>
<accession>T1L0A2</accession>
<feature type="transmembrane region" description="Helical" evidence="6">
    <location>
        <begin position="200"/>
        <end position="220"/>
    </location>
</feature>
<evidence type="ECO:0000259" key="7">
    <source>
        <dbReference type="PROSITE" id="PS50922"/>
    </source>
</evidence>
<feature type="transmembrane region" description="Helical" evidence="6">
    <location>
        <begin position="240"/>
        <end position="260"/>
    </location>
</feature>
<dbReference type="PANTHER" id="PTHR13439:SF4">
    <property type="entry name" value="TLC DOMAIN-CONTAINING PROTEIN"/>
    <property type="match status" value="1"/>
</dbReference>
<evidence type="ECO:0000313" key="9">
    <source>
        <dbReference type="Proteomes" id="UP000015104"/>
    </source>
</evidence>
<dbReference type="InterPro" id="IPR006634">
    <property type="entry name" value="TLC-dom"/>
</dbReference>
<dbReference type="AlphaFoldDB" id="T1L0A2"/>
<dbReference type="OrthoDB" id="10266980at2759"/>
<feature type="transmembrane region" description="Helical" evidence="6">
    <location>
        <begin position="12"/>
        <end position="29"/>
    </location>
</feature>
<keyword evidence="4 5" id="KW-0472">Membrane</keyword>
<dbReference type="OMA" id="KERHRWR"/>
<dbReference type="PANTHER" id="PTHR13439">
    <property type="entry name" value="CT120 PROTEIN"/>
    <property type="match status" value="1"/>
</dbReference>
<sequence>MNTDEPIPPQWLIYGYITAVGSFSLFYGIENALDVYRSSLESVLASKESTRSIRRRWNWRKFNNTIISLIHATLCSIGLVISLILYPSLQTDLVFDCHLLPYLVISFSTGYFIKDFLTNLLRRNEFARSWTESSEILLHHVVCVLDMTISINKYHYTGGLMFALLAELNNTFLHTRSLLLMGIGIPNDGTLFRAVSHLNLITNLIFRCLPNFFLAYRFVFTSPTGDPQLDKLIPKFDLSLITFSLLLLMTYQSVMFFRICSRDFKRHKLN</sequence>
<dbReference type="Proteomes" id="UP000015104">
    <property type="component" value="Unassembled WGS sequence"/>
</dbReference>
<evidence type="ECO:0000256" key="6">
    <source>
        <dbReference type="SAM" id="Phobius"/>
    </source>
</evidence>
<evidence type="ECO:0000256" key="4">
    <source>
        <dbReference type="ARBA" id="ARBA00023136"/>
    </source>
</evidence>
<dbReference type="GO" id="GO:0097035">
    <property type="term" value="P:regulation of membrane lipid distribution"/>
    <property type="evidence" value="ECO:0007669"/>
    <property type="project" value="TreeGrafter"/>
</dbReference>
<dbReference type="EnsemblMetazoa" id="tetur29g01816.1">
    <property type="protein sequence ID" value="tetur29g01816.1"/>
    <property type="gene ID" value="tetur29g01816"/>
</dbReference>
<dbReference type="PROSITE" id="PS50922">
    <property type="entry name" value="TLC"/>
    <property type="match status" value="1"/>
</dbReference>
<dbReference type="eggNOG" id="KOG4474">
    <property type="taxonomic scope" value="Eukaryota"/>
</dbReference>
<evidence type="ECO:0000256" key="5">
    <source>
        <dbReference type="PROSITE-ProRule" id="PRU00205"/>
    </source>
</evidence>
<dbReference type="STRING" id="32264.T1L0A2"/>
<dbReference type="InterPro" id="IPR050846">
    <property type="entry name" value="TLCD"/>
</dbReference>
<keyword evidence="2 5" id="KW-0812">Transmembrane</keyword>
<reference evidence="8" key="2">
    <citation type="submission" date="2015-06" db="UniProtKB">
        <authorList>
            <consortium name="EnsemblMetazoa"/>
        </authorList>
    </citation>
    <scope>IDENTIFICATION</scope>
</reference>
<evidence type="ECO:0000256" key="1">
    <source>
        <dbReference type="ARBA" id="ARBA00004141"/>
    </source>
</evidence>
<dbReference type="GO" id="GO:0005886">
    <property type="term" value="C:plasma membrane"/>
    <property type="evidence" value="ECO:0007669"/>
    <property type="project" value="TreeGrafter"/>
</dbReference>
<dbReference type="GeneID" id="112539562"/>
<dbReference type="SMART" id="SM00724">
    <property type="entry name" value="TLC"/>
    <property type="match status" value="1"/>
</dbReference>
<feature type="transmembrane region" description="Helical" evidence="6">
    <location>
        <begin position="62"/>
        <end position="87"/>
    </location>
</feature>
<dbReference type="GO" id="GO:0007009">
    <property type="term" value="P:plasma membrane organization"/>
    <property type="evidence" value="ECO:0007669"/>
    <property type="project" value="TreeGrafter"/>
</dbReference>
<keyword evidence="3 6" id="KW-1133">Transmembrane helix</keyword>
<dbReference type="EMBL" id="CAEY01000758">
    <property type="status" value="NOT_ANNOTATED_CDS"/>
    <property type="molecule type" value="Genomic_DNA"/>
</dbReference>
<keyword evidence="9" id="KW-1185">Reference proteome</keyword>
<dbReference type="HOGENOM" id="CLU_1031821_0_0_1"/>
<feature type="domain" description="TLC" evidence="7">
    <location>
        <begin position="57"/>
        <end position="265"/>
    </location>
</feature>
<proteinExistence type="predicted"/>